<accession>A0ABN1VI27</accession>
<organism evidence="4 5">
    <name type="scientific">Rhodoglobus aureus</name>
    <dbReference type="NCBI Taxonomy" id="191497"/>
    <lineage>
        <taxon>Bacteria</taxon>
        <taxon>Bacillati</taxon>
        <taxon>Actinomycetota</taxon>
        <taxon>Actinomycetes</taxon>
        <taxon>Micrococcales</taxon>
        <taxon>Microbacteriaceae</taxon>
        <taxon>Rhodoglobus</taxon>
    </lineage>
</organism>
<reference evidence="4 5" key="1">
    <citation type="journal article" date="2019" name="Int. J. Syst. Evol. Microbiol.">
        <title>The Global Catalogue of Microorganisms (GCM) 10K type strain sequencing project: providing services to taxonomists for standard genome sequencing and annotation.</title>
        <authorList>
            <consortium name="The Broad Institute Genomics Platform"/>
            <consortium name="The Broad Institute Genome Sequencing Center for Infectious Disease"/>
            <person name="Wu L."/>
            <person name="Ma J."/>
        </authorList>
    </citation>
    <scope>NUCLEOTIDE SEQUENCE [LARGE SCALE GENOMIC DNA]</scope>
    <source>
        <strain evidence="4 5">JCM 12762</strain>
    </source>
</reference>
<sequence>MTPGNHSSGSDDDDQQPREPAFNWGLTPTEPEPETPELPELVLPDAEPPALTEPPPTEALNAADLPTAAINSSDLPTAAMDLPTRRQLRMPAAVDPALEGATEVLAAHPVSAAGPEDESVDHDAVGALFGDEQFFEYEEQSRGALVPATISRPRAPRPPIPRGQLFAISIAAGLVAALALAALFLAGTRIGDSIAPAAVATLIPTDTASAAPTVGPLPVGTYAWNELLGGECLEPFDSAWQDEYRVIECAQPHAAQLLTRGEFDDAVSAPYPEVDDLVARTNASCSTDKVINFAAAKSFADLELVASFAPTASDWDAGQRDYYCFATRTGDEVLTESVAQPQVAADADGE</sequence>
<evidence type="ECO:0000256" key="1">
    <source>
        <dbReference type="SAM" id="MobiDB-lite"/>
    </source>
</evidence>
<evidence type="ECO:0000313" key="4">
    <source>
        <dbReference type="EMBL" id="GAA1212517.1"/>
    </source>
</evidence>
<dbReference type="EMBL" id="BAAAKW010000017">
    <property type="protein sequence ID" value="GAA1212517.1"/>
    <property type="molecule type" value="Genomic_DNA"/>
</dbReference>
<feature type="transmembrane region" description="Helical" evidence="2">
    <location>
        <begin position="165"/>
        <end position="186"/>
    </location>
</feature>
<gene>
    <name evidence="4" type="ORF">GCM10009655_09730</name>
</gene>
<keyword evidence="2" id="KW-0472">Membrane</keyword>
<evidence type="ECO:0000313" key="5">
    <source>
        <dbReference type="Proteomes" id="UP001500943"/>
    </source>
</evidence>
<keyword evidence="5" id="KW-1185">Reference proteome</keyword>
<dbReference type="InterPro" id="IPR026004">
    <property type="entry name" value="Septum_form"/>
</dbReference>
<dbReference type="RefSeq" id="WP_343923702.1">
    <property type="nucleotide sequence ID" value="NZ_BAAAKW010000017.1"/>
</dbReference>
<dbReference type="Pfam" id="PF13845">
    <property type="entry name" value="Septum_form"/>
    <property type="match status" value="1"/>
</dbReference>
<evidence type="ECO:0000256" key="2">
    <source>
        <dbReference type="SAM" id="Phobius"/>
    </source>
</evidence>
<keyword evidence="2" id="KW-0812">Transmembrane</keyword>
<dbReference type="Proteomes" id="UP001500943">
    <property type="component" value="Unassembled WGS sequence"/>
</dbReference>
<comment type="caution">
    <text evidence="4">The sequence shown here is derived from an EMBL/GenBank/DDBJ whole genome shotgun (WGS) entry which is preliminary data.</text>
</comment>
<feature type="compositionally biased region" description="Low complexity" evidence="1">
    <location>
        <begin position="38"/>
        <end position="50"/>
    </location>
</feature>
<evidence type="ECO:0000259" key="3">
    <source>
        <dbReference type="Pfam" id="PF13845"/>
    </source>
</evidence>
<feature type="region of interest" description="Disordered" evidence="1">
    <location>
        <begin position="1"/>
        <end position="64"/>
    </location>
</feature>
<name>A0ABN1VI27_9MICO</name>
<protein>
    <recommendedName>
        <fullName evidence="3">Septum formation-related domain-containing protein</fullName>
    </recommendedName>
</protein>
<feature type="domain" description="Septum formation-related" evidence="3">
    <location>
        <begin position="230"/>
        <end position="324"/>
    </location>
</feature>
<keyword evidence="2" id="KW-1133">Transmembrane helix</keyword>
<proteinExistence type="predicted"/>